<sequence length="447" mass="50560">MSEKTAPTSIVINNNGGWCWYQDERALIHQGRLWVASVASGRGPGGNQRVGNIEVSTYDFASGQTTRSVLHAHLQEDDHCVPGLYVQPDGRVLAVYGKHSSDQLCRWRITESPNDPTTWLPERELDVGGKYCYSNLYSLDGAADRLFNFHRGRGYKPNYLVSDDHGETWRYGGKLMTWNPKPDDPKSTGHDGRRPYVRYASNHRDTIHFATTEEHPRGYDNSIYHGTARLIDDKMMLCHSDGRVIGPLSSSDKAELQPPSFTRVYEGNRNHVAWTVDLRLDAEGLPVMIFSTQRDGGDVRDNLHAGGNDLRYHYARFDGERWVEHEMAFAGRALYPPEVDYPGLAVIHPYAVNTVYISTDADPVTGKPLISAADQQRHYEIFCGHTKDFGKTWSWTPITQNSKRDNLRPIVAPGDPSRAPLLWLRGKLDSFVHYNLRVVMLADPPKR</sequence>
<name>A0A7X0LKX6_9BACT</name>
<evidence type="ECO:0000313" key="1">
    <source>
        <dbReference type="EMBL" id="MBB6430397.1"/>
    </source>
</evidence>
<protein>
    <recommendedName>
        <fullName evidence="3">BNR repeat-containing family member</fullName>
    </recommendedName>
</protein>
<comment type="caution">
    <text evidence="1">The sequence shown here is derived from an EMBL/GenBank/DDBJ whole genome shotgun (WGS) entry which is preliminary data.</text>
</comment>
<proteinExistence type="predicted"/>
<dbReference type="Pfam" id="PF15892">
    <property type="entry name" value="BNR_4"/>
    <property type="match status" value="1"/>
</dbReference>
<evidence type="ECO:0008006" key="3">
    <source>
        <dbReference type="Google" id="ProtNLM"/>
    </source>
</evidence>
<dbReference type="Proteomes" id="UP000541810">
    <property type="component" value="Unassembled WGS sequence"/>
</dbReference>
<dbReference type="EMBL" id="JACHGY010000001">
    <property type="protein sequence ID" value="MBB6430397.1"/>
    <property type="molecule type" value="Genomic_DNA"/>
</dbReference>
<dbReference type="AlphaFoldDB" id="A0A7X0LKX6"/>
<reference evidence="1 2" key="1">
    <citation type="submission" date="2020-08" db="EMBL/GenBank/DDBJ databases">
        <title>Genomic Encyclopedia of Type Strains, Phase IV (KMG-IV): sequencing the most valuable type-strain genomes for metagenomic binning, comparative biology and taxonomic classification.</title>
        <authorList>
            <person name="Goeker M."/>
        </authorList>
    </citation>
    <scope>NUCLEOTIDE SEQUENCE [LARGE SCALE GENOMIC DNA]</scope>
    <source>
        <strain evidence="1 2">DSM 103725</strain>
    </source>
</reference>
<keyword evidence="2" id="KW-1185">Reference proteome</keyword>
<accession>A0A7X0LKX6</accession>
<organism evidence="1 2">
    <name type="scientific">Algisphaera agarilytica</name>
    <dbReference type="NCBI Taxonomy" id="1385975"/>
    <lineage>
        <taxon>Bacteria</taxon>
        <taxon>Pseudomonadati</taxon>
        <taxon>Planctomycetota</taxon>
        <taxon>Phycisphaerae</taxon>
        <taxon>Phycisphaerales</taxon>
        <taxon>Phycisphaeraceae</taxon>
        <taxon>Algisphaera</taxon>
    </lineage>
</organism>
<evidence type="ECO:0000313" key="2">
    <source>
        <dbReference type="Proteomes" id="UP000541810"/>
    </source>
</evidence>
<dbReference type="Gene3D" id="2.120.10.10">
    <property type="match status" value="1"/>
</dbReference>
<dbReference type="RefSeq" id="WP_184677915.1">
    <property type="nucleotide sequence ID" value="NZ_JACHGY010000001.1"/>
</dbReference>
<gene>
    <name evidence="1" type="ORF">HNQ40_002203</name>
</gene>